<reference evidence="1 2" key="1">
    <citation type="submission" date="2015-01" db="EMBL/GenBank/DDBJ databases">
        <title>The Genome Sequence of Exophiala spinifera CBS89968.</title>
        <authorList>
            <consortium name="The Broad Institute Genomics Platform"/>
            <person name="Cuomo C."/>
            <person name="de Hoog S."/>
            <person name="Gorbushina A."/>
            <person name="Stielow B."/>
            <person name="Teixiera M."/>
            <person name="Abouelleil A."/>
            <person name="Chapman S.B."/>
            <person name="Priest M."/>
            <person name="Young S.K."/>
            <person name="Wortman J."/>
            <person name="Nusbaum C."/>
            <person name="Birren B."/>
        </authorList>
    </citation>
    <scope>NUCLEOTIDE SEQUENCE [LARGE SCALE GENOMIC DNA]</scope>
    <source>
        <strain evidence="1 2">CBS 89968</strain>
    </source>
</reference>
<accession>A0A0D1YK07</accession>
<evidence type="ECO:0000313" key="1">
    <source>
        <dbReference type="EMBL" id="KIW15316.1"/>
    </source>
</evidence>
<protein>
    <recommendedName>
        <fullName evidence="3">Transcription factor domain-containing protein</fullName>
    </recommendedName>
</protein>
<gene>
    <name evidence="1" type="ORF">PV08_05361</name>
</gene>
<dbReference type="AlphaFoldDB" id="A0A0D1YK07"/>
<organism evidence="1 2">
    <name type="scientific">Exophiala spinifera</name>
    <dbReference type="NCBI Taxonomy" id="91928"/>
    <lineage>
        <taxon>Eukaryota</taxon>
        <taxon>Fungi</taxon>
        <taxon>Dikarya</taxon>
        <taxon>Ascomycota</taxon>
        <taxon>Pezizomycotina</taxon>
        <taxon>Eurotiomycetes</taxon>
        <taxon>Chaetothyriomycetidae</taxon>
        <taxon>Chaetothyriales</taxon>
        <taxon>Herpotrichiellaceae</taxon>
        <taxon>Exophiala</taxon>
    </lineage>
</organism>
<dbReference type="GeneID" id="27332444"/>
<dbReference type="OrthoDB" id="4156747at2759"/>
<dbReference type="RefSeq" id="XP_016235532.1">
    <property type="nucleotide sequence ID" value="XM_016379705.1"/>
</dbReference>
<evidence type="ECO:0000313" key="2">
    <source>
        <dbReference type="Proteomes" id="UP000053328"/>
    </source>
</evidence>
<dbReference type="Proteomes" id="UP000053328">
    <property type="component" value="Unassembled WGS sequence"/>
</dbReference>
<dbReference type="VEuPathDB" id="FungiDB:PV08_05361"/>
<keyword evidence="2" id="KW-1185">Reference proteome</keyword>
<dbReference type="HOGENOM" id="CLU_032921_0_0_1"/>
<name>A0A0D1YK07_9EURO</name>
<sequence>MATLQLTPRTTSNPGDQLPLLFITNNPRRYSYTLCTNDAKAVASHVSARYRAWSKTNRRSLALDSTTRAILAARNSALQNPGSSKPLKAGANGTAYAETVERLKRYHHAMSTRRRRSFAETLQSDRDESNSDTWSMFADIVSPHITQLGSQFFDPFTATNVKFDREIKSTLHFYFTVIQPFAISLMPSWHWIDNLSRLQRTPVLCYAVAAFTSMFLSGFLNGGPGVVLPPADEEGERSLWSIPAWLRLQTSCLTKLNTVLFRQPSPEITEECYEAILFLFRMSVFLADGESTRLHYKILKRIAPTAGKNKFNLLQELAVMKVNLACIFMFQHSIIPLRTSEQEVSEYPGIEIGRAAWSSEREWQNHRAIVSARLLAWRVEEPGDKLQSETGSTILRLDLSSKLLASRESTEIQRCFQMAVFLIMYLHNIDFNTKAPRVRSSLTMLRKKLAEIGLCHIRKTCTYTLFIVLLAGAMTTRGCPERSWFIERLAALYLEVRCMDDVHKMLVEFIDPLSLIISVLREVWEEVVDFRSVTLVQSREMDLIMGRHHLGCS</sequence>
<evidence type="ECO:0008006" key="3">
    <source>
        <dbReference type="Google" id="ProtNLM"/>
    </source>
</evidence>
<proteinExistence type="predicted"/>
<dbReference type="EMBL" id="KN847495">
    <property type="protein sequence ID" value="KIW15316.1"/>
    <property type="molecule type" value="Genomic_DNA"/>
</dbReference>